<dbReference type="Pfam" id="PF13408">
    <property type="entry name" value="Zn_ribbon_recom"/>
    <property type="match status" value="1"/>
</dbReference>
<sequence length="650" mass="73927">MPNKPNCYSYIRWSSEQQGKGSSLDRQLKTAQDIAAENDLDLIEIYDRGISAFKGKNSKEGALSTFIEAVKNKQIPNDSWLVVENLDRLSREDILKAQRLFMELVELGITIVTGMDKKIYSIKSITANPMELMYSIMLFSRAHEESKTKSNRTIGNAKKIIDNHISGTRSFDGFAIAIRSIGNNMWWADCSDGTVKPHEVYFPIAQEMIELMFNSWTKMAIAKHLDNNYKPPTKSTTGTWGRDLINKFFTKRTLIGEKAITNLNGASYTLYDYYPKLIDEDKFYELQHLLKARQLHSNKAKHPHVFSGLGILYCGHCGSTMVGASTKGHLRYRCKAGNLNQNCKAWSFSNKYLEDTVIRLASNHVFNPIVDMDAKDIDATIAGVEEQLKYKKNELNNLVKAIANGNKSNTIMKHINSLELEIDEGERKLESVKAKRNSTKTEVVEWEVIDSKVLDANEVELRNYFRHKVSASITAIVCERISEGHVSFKITFINGKSITASRTQKALAFDGDAWVKLSDHYDRPVEIEESIVRNYESFWAEQEVLEQAVGDDFSVNELFDDDRIRHLSDKLIDPSEVSGINKHYKYKGLFGVNEGNSDAIEADLLRVNHLAQWANGVKGAPVIIEDQHRVYRHTDKRRVVIKPVAEVYYI</sequence>
<dbReference type="Gene3D" id="3.90.1750.20">
    <property type="entry name" value="Putative Large Serine Recombinase, Chain B, Domain 2"/>
    <property type="match status" value="1"/>
</dbReference>
<dbReference type="CDD" id="cd00338">
    <property type="entry name" value="Ser_Recombinase"/>
    <property type="match status" value="1"/>
</dbReference>
<keyword evidence="1" id="KW-0238">DNA-binding</keyword>
<organism evidence="5 6">
    <name type="scientific">Thalassotalea psychrophila</name>
    <dbReference type="NCBI Taxonomy" id="3065647"/>
    <lineage>
        <taxon>Bacteria</taxon>
        <taxon>Pseudomonadati</taxon>
        <taxon>Pseudomonadota</taxon>
        <taxon>Gammaproteobacteria</taxon>
        <taxon>Alteromonadales</taxon>
        <taxon>Colwelliaceae</taxon>
        <taxon>Thalassotalea</taxon>
    </lineage>
</organism>
<evidence type="ECO:0000256" key="3">
    <source>
        <dbReference type="SAM" id="Coils"/>
    </source>
</evidence>
<dbReference type="PANTHER" id="PTHR30461">
    <property type="entry name" value="DNA-INVERTASE FROM LAMBDOID PROPHAGE"/>
    <property type="match status" value="1"/>
</dbReference>
<accession>A0ABY9TUH9</accession>
<reference evidence="6" key="1">
    <citation type="submission" date="2023-09" db="EMBL/GenBank/DDBJ databases">
        <authorList>
            <person name="Li S."/>
            <person name="Li X."/>
            <person name="Zhang C."/>
            <person name="Zhao Z."/>
        </authorList>
    </citation>
    <scope>NUCLEOTIDE SEQUENCE [LARGE SCALE GENOMIC DNA]</scope>
    <source>
        <strain evidence="6">SQ149</strain>
    </source>
</reference>
<evidence type="ECO:0000259" key="4">
    <source>
        <dbReference type="SMART" id="SM00857"/>
    </source>
</evidence>
<proteinExistence type="predicted"/>
<protein>
    <submittedName>
        <fullName evidence="5">Recombinase family protein</fullName>
    </submittedName>
</protein>
<evidence type="ECO:0000313" key="6">
    <source>
        <dbReference type="Proteomes" id="UP001258994"/>
    </source>
</evidence>
<dbReference type="Pfam" id="PF00239">
    <property type="entry name" value="Resolvase"/>
    <property type="match status" value="1"/>
</dbReference>
<keyword evidence="6" id="KW-1185">Reference proteome</keyword>
<dbReference type="SMART" id="SM00857">
    <property type="entry name" value="Resolvase"/>
    <property type="match status" value="1"/>
</dbReference>
<dbReference type="EMBL" id="CP134145">
    <property type="protein sequence ID" value="WNC72511.1"/>
    <property type="molecule type" value="Genomic_DNA"/>
</dbReference>
<dbReference type="RefSeq" id="WP_348391628.1">
    <property type="nucleotide sequence ID" value="NZ_CP134145.1"/>
</dbReference>
<dbReference type="PANTHER" id="PTHR30461:SF2">
    <property type="entry name" value="SERINE RECOMBINASE PINE-RELATED"/>
    <property type="match status" value="1"/>
</dbReference>
<keyword evidence="2" id="KW-0233">DNA recombination</keyword>
<name>A0ABY9TUH9_9GAMM</name>
<dbReference type="Gene3D" id="3.40.50.1390">
    <property type="entry name" value="Resolvase, N-terminal catalytic domain"/>
    <property type="match status" value="1"/>
</dbReference>
<keyword evidence="3" id="KW-0175">Coiled coil</keyword>
<dbReference type="Proteomes" id="UP001258994">
    <property type="component" value="Chromosome"/>
</dbReference>
<dbReference type="InterPro" id="IPR025827">
    <property type="entry name" value="Zn_ribbon_recom_dom"/>
</dbReference>
<dbReference type="InterPro" id="IPR006119">
    <property type="entry name" value="Resolv_N"/>
</dbReference>
<dbReference type="SUPFAM" id="SSF53041">
    <property type="entry name" value="Resolvase-like"/>
    <property type="match status" value="1"/>
</dbReference>
<gene>
    <name evidence="5" type="ORF">RGQ13_00630</name>
</gene>
<evidence type="ECO:0000313" key="5">
    <source>
        <dbReference type="EMBL" id="WNC72511.1"/>
    </source>
</evidence>
<evidence type="ECO:0000256" key="2">
    <source>
        <dbReference type="ARBA" id="ARBA00023172"/>
    </source>
</evidence>
<dbReference type="InterPro" id="IPR050639">
    <property type="entry name" value="SSR_resolvase"/>
</dbReference>
<evidence type="ECO:0000256" key="1">
    <source>
        <dbReference type="ARBA" id="ARBA00023125"/>
    </source>
</evidence>
<dbReference type="InterPro" id="IPR038109">
    <property type="entry name" value="DNA_bind_recomb_sf"/>
</dbReference>
<feature type="coiled-coil region" evidence="3">
    <location>
        <begin position="381"/>
        <end position="442"/>
    </location>
</feature>
<dbReference type="InterPro" id="IPR036162">
    <property type="entry name" value="Resolvase-like_N_sf"/>
</dbReference>
<feature type="domain" description="Resolvase/invertase-type recombinase catalytic" evidence="4">
    <location>
        <begin position="7"/>
        <end position="169"/>
    </location>
</feature>